<evidence type="ECO:0000256" key="3">
    <source>
        <dbReference type="ARBA" id="ARBA00023235"/>
    </source>
</evidence>
<gene>
    <name evidence="6" type="ORF">LNL84_01295</name>
</gene>
<evidence type="ECO:0000313" key="6">
    <source>
        <dbReference type="EMBL" id="MCJ2375465.1"/>
    </source>
</evidence>
<evidence type="ECO:0000256" key="5">
    <source>
        <dbReference type="PIRSR" id="PIRSR016020-1"/>
    </source>
</evidence>
<sequence>MDLHTLPALSVLSDCVTIVKKDDVKFVRIIHEKAIAGIALLGAHVVSYQPNGHDDLIWMSNSAKFDGKTALRGGIPICWPWFGRIAAPAHGFARNSEWTLLEHRENENGVIVSLGLPCTESSLAIWPHQFNAILNIEVGDQLKVTLDVTNTDTTPWTFSGALHTYLHVGDVRESETRGMGAEYLDSLQNGKLCHGGELLIVTDTIDRVYTKPQQRIEVSDKVKQRTLSIENHGHNSAVLWNPWAVGAQGMADMDNDGYLNMLCVESTLHADSLENGHTLQPQQSYQLATTLSVRTNDK</sequence>
<organism evidence="6 7">
    <name type="scientific">Vibrio gelatinilyticus</name>
    <dbReference type="NCBI Taxonomy" id="2893468"/>
    <lineage>
        <taxon>Bacteria</taxon>
        <taxon>Pseudomonadati</taxon>
        <taxon>Pseudomonadota</taxon>
        <taxon>Gammaproteobacteria</taxon>
        <taxon>Vibrionales</taxon>
        <taxon>Vibrionaceae</taxon>
        <taxon>Vibrio</taxon>
    </lineage>
</organism>
<dbReference type="EMBL" id="JAJNNZ010000001">
    <property type="protein sequence ID" value="MCJ2375465.1"/>
    <property type="molecule type" value="Genomic_DNA"/>
</dbReference>
<feature type="active site" evidence="5">
    <location>
        <position position="265"/>
    </location>
</feature>
<dbReference type="AlphaFoldDB" id="A0A9X1WBB7"/>
<dbReference type="SUPFAM" id="SSF74650">
    <property type="entry name" value="Galactose mutarotase-like"/>
    <property type="match status" value="1"/>
</dbReference>
<protein>
    <recommendedName>
        <fullName evidence="4">Putative glucose-6-phosphate 1-epimerase</fullName>
        <ecNumber evidence="4">5.1.3.15</ecNumber>
    </recommendedName>
</protein>
<comment type="catalytic activity">
    <reaction evidence="1">
        <text>alpha-D-glucose 6-phosphate = beta-D-glucose 6-phosphate</text>
        <dbReference type="Rhea" id="RHEA:16249"/>
        <dbReference type="ChEBI" id="CHEBI:58225"/>
        <dbReference type="ChEBI" id="CHEBI:58247"/>
        <dbReference type="EC" id="5.1.3.15"/>
    </reaction>
</comment>
<keyword evidence="7" id="KW-1185">Reference proteome</keyword>
<dbReference type="RefSeq" id="WP_244354507.1">
    <property type="nucleotide sequence ID" value="NZ_JAJNNZ010000001.1"/>
</dbReference>
<evidence type="ECO:0000256" key="2">
    <source>
        <dbReference type="ARBA" id="ARBA00005866"/>
    </source>
</evidence>
<reference evidence="6" key="1">
    <citation type="submission" date="2021-11" db="EMBL/GenBank/DDBJ databases">
        <title>Vibrio ZSDE26 sp. nov. and Vibrio ZSDZ34 sp. nov., isolated from coastal seawater in Qingdao.</title>
        <authorList>
            <person name="Zhang P."/>
        </authorList>
    </citation>
    <scope>NUCLEOTIDE SEQUENCE</scope>
    <source>
        <strain evidence="6">ZSDZ34</strain>
    </source>
</reference>
<dbReference type="PANTHER" id="PTHR11122">
    <property type="entry name" value="APOSPORY-ASSOCIATED PROTEIN C-RELATED"/>
    <property type="match status" value="1"/>
</dbReference>
<evidence type="ECO:0000313" key="7">
    <source>
        <dbReference type="Proteomes" id="UP001139488"/>
    </source>
</evidence>
<dbReference type="InterPro" id="IPR008183">
    <property type="entry name" value="Aldose_1/G6P_1-epimerase"/>
</dbReference>
<dbReference type="EC" id="5.1.3.15" evidence="4"/>
<evidence type="ECO:0000256" key="1">
    <source>
        <dbReference type="ARBA" id="ARBA00001096"/>
    </source>
</evidence>
<dbReference type="GO" id="GO:0005975">
    <property type="term" value="P:carbohydrate metabolic process"/>
    <property type="evidence" value="ECO:0007669"/>
    <property type="project" value="InterPro"/>
</dbReference>
<keyword evidence="3 4" id="KW-0413">Isomerase</keyword>
<dbReference type="InterPro" id="IPR025532">
    <property type="entry name" value="G6P_1-epimerase"/>
</dbReference>
<dbReference type="PIRSF" id="PIRSF016020">
    <property type="entry name" value="PHexose_mutarotase"/>
    <property type="match status" value="1"/>
</dbReference>
<dbReference type="CDD" id="cd09020">
    <property type="entry name" value="D-hex-6-P-epi_like"/>
    <property type="match status" value="1"/>
</dbReference>
<accession>A0A9X1WBB7</accession>
<feature type="active site" evidence="5">
    <location>
        <position position="163"/>
    </location>
</feature>
<comment type="caution">
    <text evidence="6">The sequence shown here is derived from an EMBL/GenBank/DDBJ whole genome shotgun (WGS) entry which is preliminary data.</text>
</comment>
<dbReference type="GO" id="GO:0030246">
    <property type="term" value="F:carbohydrate binding"/>
    <property type="evidence" value="ECO:0007669"/>
    <property type="project" value="UniProtKB-UniRule"/>
</dbReference>
<comment type="similarity">
    <text evidence="2 4">Belongs to the glucose-6-phosphate 1-epimerase family.</text>
</comment>
<dbReference type="Pfam" id="PF01263">
    <property type="entry name" value="Aldose_epim"/>
    <property type="match status" value="1"/>
</dbReference>
<dbReference type="InterPro" id="IPR011013">
    <property type="entry name" value="Gal_mutarotase_sf_dom"/>
</dbReference>
<proteinExistence type="inferred from homology"/>
<dbReference type="Proteomes" id="UP001139488">
    <property type="component" value="Unassembled WGS sequence"/>
</dbReference>
<name>A0A9X1WBB7_9VIBR</name>
<evidence type="ECO:0000256" key="4">
    <source>
        <dbReference type="PIRNR" id="PIRNR016020"/>
    </source>
</evidence>
<dbReference type="GO" id="GO:0047938">
    <property type="term" value="F:glucose-6-phosphate 1-epimerase activity"/>
    <property type="evidence" value="ECO:0007669"/>
    <property type="project" value="UniProtKB-UniRule"/>
</dbReference>
<dbReference type="PANTHER" id="PTHR11122:SF13">
    <property type="entry name" value="GLUCOSE-6-PHOSPHATE 1-EPIMERASE"/>
    <property type="match status" value="1"/>
</dbReference>
<dbReference type="InterPro" id="IPR014718">
    <property type="entry name" value="GH-type_carb-bd"/>
</dbReference>
<dbReference type="Gene3D" id="2.70.98.10">
    <property type="match status" value="1"/>
</dbReference>